<feature type="domain" description="ATP-dependent DNA ligase family profile" evidence="23">
    <location>
        <begin position="114"/>
        <end position="246"/>
    </location>
</feature>
<keyword evidence="3 24" id="KW-0436">Ligase</keyword>
<keyword evidence="9" id="KW-0227">DNA damage</keyword>
<keyword evidence="17" id="KW-0464">Manganese</keyword>
<dbReference type="InterPro" id="IPR012310">
    <property type="entry name" value="DNA_ligase_ATP-dep_cent"/>
</dbReference>
<dbReference type="PANTHER" id="PTHR42705:SF2">
    <property type="entry name" value="BIFUNCTIONAL NON-HOMOLOGOUS END JOINING PROTEIN LIGD"/>
    <property type="match status" value="1"/>
</dbReference>
<dbReference type="InterPro" id="IPR014143">
    <property type="entry name" value="NHEJ_ligase_prk"/>
</dbReference>
<keyword evidence="16" id="KW-0234">DNA repair</keyword>
<dbReference type="NCBIfam" id="TIGR02779">
    <property type="entry name" value="NHEJ_ligase_lig"/>
    <property type="match status" value="1"/>
</dbReference>
<dbReference type="NCBIfam" id="TIGR02778">
    <property type="entry name" value="ligD_pol"/>
    <property type="match status" value="1"/>
</dbReference>
<evidence type="ECO:0000256" key="2">
    <source>
        <dbReference type="ARBA" id="ARBA00012727"/>
    </source>
</evidence>
<accession>A0A150LAA9</accession>
<evidence type="ECO:0000256" key="13">
    <source>
        <dbReference type="ARBA" id="ARBA00022932"/>
    </source>
</evidence>
<evidence type="ECO:0000256" key="1">
    <source>
        <dbReference type="ARBA" id="ARBA00001936"/>
    </source>
</evidence>
<dbReference type="Pfam" id="PF21686">
    <property type="entry name" value="LigD_Prim-Pol"/>
    <property type="match status" value="1"/>
</dbReference>
<name>A0A150LAA9_9BACI</name>
<dbReference type="SUPFAM" id="SSF56091">
    <property type="entry name" value="DNA ligase/mRNA capping enzyme, catalytic domain"/>
    <property type="match status" value="1"/>
</dbReference>
<evidence type="ECO:0000256" key="5">
    <source>
        <dbReference type="ARBA" id="ARBA00022695"/>
    </source>
</evidence>
<evidence type="ECO:0000256" key="16">
    <source>
        <dbReference type="ARBA" id="ARBA00023204"/>
    </source>
</evidence>
<dbReference type="InterPro" id="IPR052171">
    <property type="entry name" value="NHEJ_LigD"/>
</dbReference>
<dbReference type="Gene3D" id="3.30.1490.70">
    <property type="match status" value="1"/>
</dbReference>
<dbReference type="GO" id="GO:0004527">
    <property type="term" value="F:exonuclease activity"/>
    <property type="evidence" value="ECO:0007669"/>
    <property type="project" value="UniProtKB-KW"/>
</dbReference>
<evidence type="ECO:0000256" key="21">
    <source>
        <dbReference type="ARBA" id="ARBA00049981"/>
    </source>
</evidence>
<comment type="cofactor">
    <cofactor evidence="1">
        <name>Mn(2+)</name>
        <dbReference type="ChEBI" id="CHEBI:29035"/>
    </cofactor>
</comment>
<dbReference type="Proteomes" id="UP000075683">
    <property type="component" value="Unassembled WGS sequence"/>
</dbReference>
<evidence type="ECO:0000256" key="14">
    <source>
        <dbReference type="ARBA" id="ARBA00023125"/>
    </source>
</evidence>
<evidence type="ECO:0000256" key="17">
    <source>
        <dbReference type="ARBA" id="ARBA00023211"/>
    </source>
</evidence>
<dbReference type="GO" id="GO:0006281">
    <property type="term" value="P:DNA repair"/>
    <property type="evidence" value="ECO:0007669"/>
    <property type="project" value="UniProtKB-KW"/>
</dbReference>
<dbReference type="PROSITE" id="PS50160">
    <property type="entry name" value="DNA_LIGASE_A3"/>
    <property type="match status" value="1"/>
</dbReference>
<evidence type="ECO:0000256" key="12">
    <source>
        <dbReference type="ARBA" id="ARBA00022840"/>
    </source>
</evidence>
<dbReference type="CDD" id="cd07906">
    <property type="entry name" value="Adenylation_DNA_ligase_LigD_LigC"/>
    <property type="match status" value="1"/>
</dbReference>
<evidence type="ECO:0000256" key="22">
    <source>
        <dbReference type="ARBA" id="ARBA00049990"/>
    </source>
</evidence>
<gene>
    <name evidence="24" type="ORF">B4135_3860</name>
</gene>
<keyword evidence="10" id="KW-0378">Hydrolase</keyword>
<keyword evidence="4" id="KW-0808">Transferase</keyword>
<keyword evidence="14" id="KW-0238">DNA-binding</keyword>
<reference evidence="24 25" key="1">
    <citation type="submission" date="2016-01" db="EMBL/GenBank/DDBJ databases">
        <title>Draft Genome Sequences of Seven Thermophilic Sporeformers Isolated from Foods.</title>
        <authorList>
            <person name="Berendsen E.M."/>
            <person name="Wells-Bennik M.H."/>
            <person name="Krawcyk A.O."/>
            <person name="De Jong A."/>
            <person name="Holsappel S."/>
            <person name="Eijlander R.T."/>
            <person name="Kuipers O.P."/>
        </authorList>
    </citation>
    <scope>NUCLEOTIDE SEQUENCE [LARGE SCALE GENOMIC DNA]</scope>
    <source>
        <strain evidence="24 25">B4135</strain>
    </source>
</reference>
<dbReference type="InterPro" id="IPR014145">
    <property type="entry name" value="LigD_pol_dom"/>
</dbReference>
<dbReference type="GO" id="GO:0046872">
    <property type="term" value="F:metal ion binding"/>
    <property type="evidence" value="ECO:0007669"/>
    <property type="project" value="UniProtKB-KW"/>
</dbReference>
<evidence type="ECO:0000256" key="18">
    <source>
        <dbReference type="ARBA" id="ARBA00023268"/>
    </source>
</evidence>
<evidence type="ECO:0000256" key="20">
    <source>
        <dbReference type="ARBA" id="ARBA00034003"/>
    </source>
</evidence>
<dbReference type="GO" id="GO:0003677">
    <property type="term" value="F:DNA binding"/>
    <property type="evidence" value="ECO:0007669"/>
    <property type="project" value="UniProtKB-KW"/>
</dbReference>
<dbReference type="Gene3D" id="3.30.470.30">
    <property type="entry name" value="DNA ligase/mRNA capping enzyme"/>
    <property type="match status" value="1"/>
</dbReference>
<evidence type="ECO:0000256" key="8">
    <source>
        <dbReference type="ARBA" id="ARBA00022741"/>
    </source>
</evidence>
<keyword evidence="15" id="KW-0233">DNA recombination</keyword>
<dbReference type="Gene3D" id="3.90.920.10">
    <property type="entry name" value="DNA primase, PRIM domain"/>
    <property type="match status" value="1"/>
</dbReference>
<keyword evidence="12" id="KW-0067">ATP-binding</keyword>
<comment type="caution">
    <text evidence="24">The sequence shown here is derived from an EMBL/GenBank/DDBJ whole genome shotgun (WGS) entry which is preliminary data.</text>
</comment>
<evidence type="ECO:0000256" key="6">
    <source>
        <dbReference type="ARBA" id="ARBA00022722"/>
    </source>
</evidence>
<dbReference type="OrthoDB" id="9802472at2"/>
<evidence type="ECO:0000256" key="9">
    <source>
        <dbReference type="ARBA" id="ARBA00022763"/>
    </source>
</evidence>
<organism evidence="24 25">
    <name type="scientific">Caldibacillus debilis</name>
    <dbReference type="NCBI Taxonomy" id="301148"/>
    <lineage>
        <taxon>Bacteria</taxon>
        <taxon>Bacillati</taxon>
        <taxon>Bacillota</taxon>
        <taxon>Bacilli</taxon>
        <taxon>Bacillales</taxon>
        <taxon>Bacillaceae</taxon>
        <taxon>Caldibacillus</taxon>
    </lineage>
</organism>
<protein>
    <recommendedName>
        <fullName evidence="2">DNA ligase (ATP)</fullName>
        <ecNumber evidence="2">6.5.1.1</ecNumber>
    </recommendedName>
    <alternativeName>
        <fullName evidence="19">NHEJ DNA polymerase</fullName>
    </alternativeName>
</protein>
<dbReference type="Pfam" id="PF01068">
    <property type="entry name" value="DNA_ligase_A_M"/>
    <property type="match status" value="1"/>
</dbReference>
<dbReference type="AlphaFoldDB" id="A0A150LAA9"/>
<evidence type="ECO:0000256" key="4">
    <source>
        <dbReference type="ARBA" id="ARBA00022679"/>
    </source>
</evidence>
<dbReference type="InterPro" id="IPR014146">
    <property type="entry name" value="LigD_ligase_dom"/>
</dbReference>
<dbReference type="GO" id="GO:0003887">
    <property type="term" value="F:DNA-directed DNA polymerase activity"/>
    <property type="evidence" value="ECO:0007669"/>
    <property type="project" value="UniProtKB-KW"/>
</dbReference>
<evidence type="ECO:0000256" key="11">
    <source>
        <dbReference type="ARBA" id="ARBA00022839"/>
    </source>
</evidence>
<keyword evidence="6" id="KW-0540">Nuclease</keyword>
<comment type="similarity">
    <text evidence="21">In the C-terminal section; belongs to the ATP-dependent DNA ligase family.</text>
</comment>
<evidence type="ECO:0000313" key="25">
    <source>
        <dbReference type="Proteomes" id="UP000075683"/>
    </source>
</evidence>
<evidence type="ECO:0000256" key="19">
    <source>
        <dbReference type="ARBA" id="ARBA00029943"/>
    </source>
</evidence>
<dbReference type="GO" id="GO:0006310">
    <property type="term" value="P:DNA recombination"/>
    <property type="evidence" value="ECO:0007669"/>
    <property type="project" value="UniProtKB-KW"/>
</dbReference>
<dbReference type="EMBL" id="LQYT01000133">
    <property type="protein sequence ID" value="KYD08949.1"/>
    <property type="molecule type" value="Genomic_DNA"/>
</dbReference>
<keyword evidence="8" id="KW-0547">Nucleotide-binding</keyword>
<dbReference type="NCBIfam" id="TIGR02776">
    <property type="entry name" value="NHEJ_ligase_prk"/>
    <property type="match status" value="1"/>
</dbReference>
<dbReference type="RefSeq" id="WP_061570018.1">
    <property type="nucleotide sequence ID" value="NZ_LQYT01000133.1"/>
</dbReference>
<evidence type="ECO:0000259" key="23">
    <source>
        <dbReference type="PROSITE" id="PS50160"/>
    </source>
</evidence>
<comment type="similarity">
    <text evidence="22">In the N-terminal section; belongs to the LigD polymerase family.</text>
</comment>
<dbReference type="GO" id="GO:0005524">
    <property type="term" value="F:ATP binding"/>
    <property type="evidence" value="ECO:0007669"/>
    <property type="project" value="UniProtKB-KW"/>
</dbReference>
<dbReference type="EC" id="6.5.1.1" evidence="2"/>
<comment type="catalytic activity">
    <reaction evidence="20">
        <text>ATP + (deoxyribonucleotide)n-3'-hydroxyl + 5'-phospho-(deoxyribonucleotide)m = (deoxyribonucleotide)n+m + AMP + diphosphate.</text>
        <dbReference type="EC" id="6.5.1.1"/>
    </reaction>
</comment>
<proteinExistence type="inferred from homology"/>
<evidence type="ECO:0000256" key="10">
    <source>
        <dbReference type="ARBA" id="ARBA00022801"/>
    </source>
</evidence>
<keyword evidence="7" id="KW-0479">Metal-binding</keyword>
<keyword evidence="18" id="KW-0511">Multifunctional enzyme</keyword>
<dbReference type="STRING" id="301148.B4135_3860"/>
<keyword evidence="5" id="KW-0548">Nucleotidyltransferase</keyword>
<keyword evidence="11" id="KW-0269">Exonuclease</keyword>
<dbReference type="GO" id="GO:0003910">
    <property type="term" value="F:DNA ligase (ATP) activity"/>
    <property type="evidence" value="ECO:0007669"/>
    <property type="project" value="UniProtKB-EC"/>
</dbReference>
<evidence type="ECO:0000256" key="7">
    <source>
        <dbReference type="ARBA" id="ARBA00022723"/>
    </source>
</evidence>
<evidence type="ECO:0000313" key="24">
    <source>
        <dbReference type="EMBL" id="KYD08949.1"/>
    </source>
</evidence>
<dbReference type="PANTHER" id="PTHR42705">
    <property type="entry name" value="BIFUNCTIONAL NON-HOMOLOGOUS END JOINING PROTEIN LIGD"/>
    <property type="match status" value="1"/>
</dbReference>
<evidence type="ECO:0000256" key="3">
    <source>
        <dbReference type="ARBA" id="ARBA00022598"/>
    </source>
</evidence>
<keyword evidence="13" id="KW-0239">DNA-directed DNA polymerase</keyword>
<sequence>MKPMQPTLTFRFPEGKDWRYEVKYDGFRATLAFGKGFSLVSRNGKELADKFPEAAAFFEKNREVLAPFLPLSLDGELTVLTNPLKGDFAAMQRRGRLRSEAGIGREARLRPCKFLAFDLLVYRGKSCRHLPYLERKKMLRELFEQTGWPLAPDGGNPSFVQMVPADGDGKRLWEKIQIFGGEGIVAKKSSSRWEEGKSGSWLKYKNWKKAVCFIHAYDKTNGYFRAAVFKGEQVFPVGSFRHGLEKEEYEALKKTIRENAAKEDGRCIYIVPSICVELKFLQWAEQNFREVFFSRFLLGLSPEQCTYERFKEAANPFPFPLTHPEKILWPKQRITKSAYIDYLQRICPYMAPFLKDRPLTVVRYPHGVEGEAFFQKNCPDYAPPFVETAALGGIRYILCNSPDTLIWLGNQGAIEFHIPFCRADDEKNPSEIVIDLDPPSKREFPLAVEAAAMIKEKFADPLGLKCYLKSSGKHGLHVYFPVGGSRAVTWEESRAFTSFLSRFLLAGNERIFTVERLKKNRGRRLYIDYMQHGEGKTIICPYSARGTGEAGVAAPLDWGDLPSLSPDPPSFEEAIKRAEKGDPFGDYFETDNGPVLREIIEFLKRK</sequence>
<evidence type="ECO:0000256" key="15">
    <source>
        <dbReference type="ARBA" id="ARBA00023172"/>
    </source>
</evidence>